<evidence type="ECO:0000259" key="10">
    <source>
        <dbReference type="Pfam" id="PF12821"/>
    </source>
</evidence>
<dbReference type="InterPro" id="IPR050539">
    <property type="entry name" value="ThrE_Dicarb/AminoAcid_Exp"/>
</dbReference>
<feature type="transmembrane region" description="Helical" evidence="8">
    <location>
        <begin position="15"/>
        <end position="33"/>
    </location>
</feature>
<feature type="transmembrane region" description="Helical" evidence="8">
    <location>
        <begin position="191"/>
        <end position="211"/>
    </location>
</feature>
<dbReference type="GO" id="GO:0005886">
    <property type="term" value="C:plasma membrane"/>
    <property type="evidence" value="ECO:0007669"/>
    <property type="project" value="UniProtKB-SubCell"/>
</dbReference>
<evidence type="ECO:0000256" key="4">
    <source>
        <dbReference type="ARBA" id="ARBA00022692"/>
    </source>
</evidence>
<keyword evidence="3" id="KW-0997">Cell inner membrane</keyword>
<feature type="transmembrane region" description="Helical" evidence="8">
    <location>
        <begin position="99"/>
        <end position="123"/>
    </location>
</feature>
<feature type="domain" description="Threonine/serine exporter-like N-terminal" evidence="9">
    <location>
        <begin position="3"/>
        <end position="122"/>
    </location>
</feature>
<feature type="domain" description="Threonine/Serine exporter ThrE" evidence="10">
    <location>
        <begin position="147"/>
        <end position="273"/>
    </location>
</feature>
<evidence type="ECO:0000256" key="5">
    <source>
        <dbReference type="ARBA" id="ARBA00022989"/>
    </source>
</evidence>
<evidence type="ECO:0000313" key="11">
    <source>
        <dbReference type="EMBL" id="KRL77800.1"/>
    </source>
</evidence>
<keyword evidence="2" id="KW-1003">Cell membrane</keyword>
<dbReference type="EMBL" id="AZFH01000162">
    <property type="protein sequence ID" value="KRL77800.1"/>
    <property type="molecule type" value="Genomic_DNA"/>
</dbReference>
<reference evidence="11 12" key="1">
    <citation type="journal article" date="2015" name="Genome Announc.">
        <title>Expanding the biotechnology potential of lactobacilli through comparative genomics of 213 strains and associated genera.</title>
        <authorList>
            <person name="Sun Z."/>
            <person name="Harris H.M."/>
            <person name="McCann A."/>
            <person name="Guo C."/>
            <person name="Argimon S."/>
            <person name="Zhang W."/>
            <person name="Yang X."/>
            <person name="Jeffery I.B."/>
            <person name="Cooney J.C."/>
            <person name="Kagawa T.F."/>
            <person name="Liu W."/>
            <person name="Song Y."/>
            <person name="Salvetti E."/>
            <person name="Wrobel A."/>
            <person name="Rasinkangas P."/>
            <person name="Parkhill J."/>
            <person name="Rea M.C."/>
            <person name="O'Sullivan O."/>
            <person name="Ritari J."/>
            <person name="Douillard F.P."/>
            <person name="Paul Ross R."/>
            <person name="Yang R."/>
            <person name="Briner A.E."/>
            <person name="Felis G.E."/>
            <person name="de Vos W.M."/>
            <person name="Barrangou R."/>
            <person name="Klaenhammer T.R."/>
            <person name="Caufield P.W."/>
            <person name="Cui Y."/>
            <person name="Zhang H."/>
            <person name="O'Toole P.W."/>
        </authorList>
    </citation>
    <scope>NUCLEOTIDE SEQUENCE [LARGE SCALE GENOMIC DNA]</scope>
    <source>
        <strain evidence="11 12">DSM 15833</strain>
    </source>
</reference>
<feature type="transmembrane region" description="Helical" evidence="8">
    <location>
        <begin position="168"/>
        <end position="185"/>
    </location>
</feature>
<dbReference type="Pfam" id="PF12821">
    <property type="entry name" value="ThrE_2"/>
    <property type="match status" value="1"/>
</dbReference>
<protein>
    <recommendedName>
        <fullName evidence="13">Integral membrane protein</fullName>
    </recommendedName>
</protein>
<dbReference type="InterPro" id="IPR010619">
    <property type="entry name" value="ThrE-like_N"/>
</dbReference>
<feature type="transmembrane region" description="Helical" evidence="8">
    <location>
        <begin position="253"/>
        <end position="276"/>
    </location>
</feature>
<evidence type="ECO:0000256" key="1">
    <source>
        <dbReference type="ARBA" id="ARBA00004651"/>
    </source>
</evidence>
<keyword evidence="4 8" id="KW-0812">Transmembrane</keyword>
<evidence type="ECO:0000256" key="8">
    <source>
        <dbReference type="SAM" id="Phobius"/>
    </source>
</evidence>
<dbReference type="Pfam" id="PF06738">
    <property type="entry name" value="ThrE"/>
    <property type="match status" value="1"/>
</dbReference>
<sequence>MVGFSLALGSSWSDSLASALSGLVAGLVFQLIGSKIHTGFLLTIMGSAAIALTANVLYALGLGQHRSLIILGALMVLVPGAFFVNSVREFSQNNFSTGLSLLMSALLTCFSISVGIAATIALLPFAEQMTTPFSNVTHTWWEGLVKVIMAGVGTIAFSLLYHVPKRYFGDLGILGALSWFLYLFINQMTEIEAMAVLFPALFVAFFSRVLAAKRKSPMTIFLSTSIFPLIPGLGFYRAIYFLITGMDNLALTYMRSCFITAFTIAIAISIVQQIPLDYFTKQRMK</sequence>
<organism evidence="11 12">
    <name type="scientific">Ligilactobacillus equi DSM 15833 = JCM 10991</name>
    <dbReference type="NCBI Taxonomy" id="1423740"/>
    <lineage>
        <taxon>Bacteria</taxon>
        <taxon>Bacillati</taxon>
        <taxon>Bacillota</taxon>
        <taxon>Bacilli</taxon>
        <taxon>Lactobacillales</taxon>
        <taxon>Lactobacillaceae</taxon>
        <taxon>Ligilactobacillus</taxon>
    </lineage>
</organism>
<feature type="transmembrane region" description="Helical" evidence="8">
    <location>
        <begin position="143"/>
        <end position="161"/>
    </location>
</feature>
<evidence type="ECO:0000256" key="6">
    <source>
        <dbReference type="ARBA" id="ARBA00023136"/>
    </source>
</evidence>
<dbReference type="InterPro" id="IPR024528">
    <property type="entry name" value="ThrE_2"/>
</dbReference>
<keyword evidence="6 8" id="KW-0472">Membrane</keyword>
<dbReference type="GO" id="GO:0022857">
    <property type="term" value="F:transmembrane transporter activity"/>
    <property type="evidence" value="ECO:0007669"/>
    <property type="project" value="InterPro"/>
</dbReference>
<feature type="transmembrane region" description="Helical" evidence="8">
    <location>
        <begin position="218"/>
        <end position="241"/>
    </location>
</feature>
<accession>A0A0R1TGU2</accession>
<dbReference type="GO" id="GO:0015744">
    <property type="term" value="P:succinate transport"/>
    <property type="evidence" value="ECO:0007669"/>
    <property type="project" value="TreeGrafter"/>
</dbReference>
<dbReference type="Proteomes" id="UP000051048">
    <property type="component" value="Unassembled WGS sequence"/>
</dbReference>
<name>A0A0R1TGU2_9LACO</name>
<comment type="similarity">
    <text evidence="7">Belongs to the ThrE exporter (TC 2.A.79) family.</text>
</comment>
<keyword evidence="5 8" id="KW-1133">Transmembrane helix</keyword>
<evidence type="ECO:0000259" key="9">
    <source>
        <dbReference type="Pfam" id="PF06738"/>
    </source>
</evidence>
<comment type="caution">
    <text evidence="11">The sequence shown here is derived from an EMBL/GenBank/DDBJ whole genome shotgun (WGS) entry which is preliminary data.</text>
</comment>
<feature type="transmembrane region" description="Helical" evidence="8">
    <location>
        <begin position="67"/>
        <end position="87"/>
    </location>
</feature>
<feature type="transmembrane region" description="Helical" evidence="8">
    <location>
        <begin position="40"/>
        <end position="61"/>
    </location>
</feature>
<dbReference type="PANTHER" id="PTHR34390">
    <property type="entry name" value="UPF0442 PROTEIN YJJB-RELATED"/>
    <property type="match status" value="1"/>
</dbReference>
<comment type="subcellular location">
    <subcellularLocation>
        <location evidence="1">Cell membrane</location>
        <topology evidence="1">Multi-pass membrane protein</topology>
    </subcellularLocation>
</comment>
<gene>
    <name evidence="11" type="ORF">FC36_GL001241</name>
</gene>
<evidence type="ECO:0000256" key="3">
    <source>
        <dbReference type="ARBA" id="ARBA00022519"/>
    </source>
</evidence>
<evidence type="ECO:0008006" key="13">
    <source>
        <dbReference type="Google" id="ProtNLM"/>
    </source>
</evidence>
<dbReference type="PANTHER" id="PTHR34390:SF1">
    <property type="entry name" value="SUCCINATE TRANSPORTER SUBUNIT YJJB-RELATED"/>
    <property type="match status" value="1"/>
</dbReference>
<dbReference type="STRING" id="1423740.FC36_GL001241"/>
<evidence type="ECO:0000256" key="2">
    <source>
        <dbReference type="ARBA" id="ARBA00022475"/>
    </source>
</evidence>
<proteinExistence type="inferred from homology"/>
<dbReference type="OrthoDB" id="9810047at2"/>
<dbReference type="AlphaFoldDB" id="A0A0R1TGU2"/>
<evidence type="ECO:0000313" key="12">
    <source>
        <dbReference type="Proteomes" id="UP000051048"/>
    </source>
</evidence>
<dbReference type="PATRIC" id="fig|1423740.3.peg.1339"/>
<evidence type="ECO:0000256" key="7">
    <source>
        <dbReference type="ARBA" id="ARBA00034125"/>
    </source>
</evidence>